<accession>A0A6U4H3H5</accession>
<dbReference type="InterPro" id="IPR036927">
    <property type="entry name" value="Cyt_c_oxase-like_su1_sf"/>
</dbReference>
<keyword evidence="1" id="KW-0812">Transmembrane</keyword>
<dbReference type="EMBL" id="HBGJ01026214">
    <property type="protein sequence ID" value="CAD9258357.1"/>
    <property type="molecule type" value="Transcribed_RNA"/>
</dbReference>
<sequence>MCLYCFGLVPMKLFIESLHTYEEVTLSTATHTAFELFRRGVQIYVRHLGMKSREAKGDLDEVAHQLAIYAVDLYNSICNEWLASFAALLLGLQLDPLFFDTTGGGNPCEYSTTLDFIFGHAGVEMAFELFSDVISLVVFCNVFKRASFRFIHKATRKFWFTCFMFGILCVPMCFSMWGLQRTSCVYCTRFTGMERFEGLVHCPR</sequence>
<dbReference type="AlphaFoldDB" id="A0A6U4H3H5"/>
<keyword evidence="1" id="KW-1133">Transmembrane helix</keyword>
<dbReference type="EMBL" id="HBGJ01026203">
    <property type="protein sequence ID" value="CAD9258347.1"/>
    <property type="molecule type" value="Transcribed_RNA"/>
</dbReference>
<reference evidence="3" key="1">
    <citation type="submission" date="2021-01" db="EMBL/GenBank/DDBJ databases">
        <authorList>
            <person name="Corre E."/>
            <person name="Pelletier E."/>
            <person name="Niang G."/>
            <person name="Scheremetjew M."/>
            <person name="Finn R."/>
            <person name="Kale V."/>
            <person name="Holt S."/>
            <person name="Cochrane G."/>
            <person name="Meng A."/>
            <person name="Brown T."/>
            <person name="Cohen L."/>
        </authorList>
    </citation>
    <scope>NUCLEOTIDE SEQUENCE</scope>
    <source>
        <strain evidence="3">CCMP2877</strain>
    </source>
</reference>
<evidence type="ECO:0000313" key="3">
    <source>
        <dbReference type="EMBL" id="CAD9258357.1"/>
    </source>
</evidence>
<protein>
    <submittedName>
        <fullName evidence="3">Uncharacterized protein</fullName>
    </submittedName>
</protein>
<keyword evidence="1" id="KW-0472">Membrane</keyword>
<dbReference type="SUPFAM" id="SSF81442">
    <property type="entry name" value="Cytochrome c oxidase subunit I-like"/>
    <property type="match status" value="1"/>
</dbReference>
<proteinExistence type="predicted"/>
<evidence type="ECO:0000256" key="1">
    <source>
        <dbReference type="SAM" id="Phobius"/>
    </source>
</evidence>
<evidence type="ECO:0000313" key="2">
    <source>
        <dbReference type="EMBL" id="CAD9258347.1"/>
    </source>
</evidence>
<gene>
    <name evidence="2" type="ORF">PPAR1163_LOCUS16719</name>
    <name evidence="3" type="ORF">PPAR1163_LOCUS16729</name>
</gene>
<feature type="transmembrane region" description="Helical" evidence="1">
    <location>
        <begin position="158"/>
        <end position="179"/>
    </location>
</feature>
<name>A0A6U4H3H5_9STRA</name>
<organism evidence="3">
    <name type="scientific">Phaeomonas parva</name>
    <dbReference type="NCBI Taxonomy" id="124430"/>
    <lineage>
        <taxon>Eukaryota</taxon>
        <taxon>Sar</taxon>
        <taxon>Stramenopiles</taxon>
        <taxon>Ochrophyta</taxon>
        <taxon>Pinguiophyceae</taxon>
        <taxon>Pinguiochrysidales</taxon>
        <taxon>Pinguiochrysidaceae</taxon>
        <taxon>Phaeomonas</taxon>
    </lineage>
</organism>